<dbReference type="Gene3D" id="3.40.50.720">
    <property type="entry name" value="NAD(P)-binding Rossmann-like Domain"/>
    <property type="match status" value="1"/>
</dbReference>
<protein>
    <submittedName>
        <fullName evidence="5">Short-chain dehydrogenase</fullName>
    </submittedName>
</protein>
<evidence type="ECO:0000256" key="2">
    <source>
        <dbReference type="ARBA" id="ARBA00022857"/>
    </source>
</evidence>
<sequence length="296" mass="31338">MSSMKFTSRNLYDLSGLVAVVTGGGTGIGYMIARGLAENGAKVYIAGRRKEVLDKVVASGSINGTVVALQMDVTDKESILSATRVLEEKEGKLHILVNNAGQVGPMSEFFNQMDAPEHKDAETLGKAMFNESMPGWSDLYSINVFPIFFVTMAFLGLLDNGTKECANTRPGYTASVINVTSISGLMRLAQGSRLAAWQFAYNSAKAAASQLNKMLSTELALKNVPSPGPYESEMTTDVITPEEVDSIGKGVSPVPAKRAGKGEEMAGTAVYLASPAGGYMNGQELVIDGGYLAVNP</sequence>
<dbReference type="SUPFAM" id="SSF51735">
    <property type="entry name" value="NAD(P)-binding Rossmann-fold domains"/>
    <property type="match status" value="1"/>
</dbReference>
<evidence type="ECO:0000256" key="1">
    <source>
        <dbReference type="ARBA" id="ARBA00006484"/>
    </source>
</evidence>
<gene>
    <name evidence="5" type="ORF">EV420DRAFT_1515380</name>
</gene>
<keyword evidence="4" id="KW-0812">Transmembrane</keyword>
<name>A0AA39NEM3_ARMTA</name>
<dbReference type="AlphaFoldDB" id="A0AA39NEM3"/>
<comment type="caution">
    <text evidence="5">The sequence shown here is derived from an EMBL/GenBank/DDBJ whole genome shotgun (WGS) entry which is preliminary data.</text>
</comment>
<dbReference type="InterPro" id="IPR052178">
    <property type="entry name" value="Sec_Metab_Biosynth_SDR"/>
</dbReference>
<evidence type="ECO:0000313" key="6">
    <source>
        <dbReference type="Proteomes" id="UP001175211"/>
    </source>
</evidence>
<reference evidence="5" key="1">
    <citation type="submission" date="2023-06" db="EMBL/GenBank/DDBJ databases">
        <authorList>
            <consortium name="Lawrence Berkeley National Laboratory"/>
            <person name="Ahrendt S."/>
            <person name="Sahu N."/>
            <person name="Indic B."/>
            <person name="Wong-Bajracharya J."/>
            <person name="Merenyi Z."/>
            <person name="Ke H.-M."/>
            <person name="Monk M."/>
            <person name="Kocsube S."/>
            <person name="Drula E."/>
            <person name="Lipzen A."/>
            <person name="Balint B."/>
            <person name="Henrissat B."/>
            <person name="Andreopoulos B."/>
            <person name="Martin F.M."/>
            <person name="Harder C.B."/>
            <person name="Rigling D."/>
            <person name="Ford K.L."/>
            <person name="Foster G.D."/>
            <person name="Pangilinan J."/>
            <person name="Papanicolaou A."/>
            <person name="Barry K."/>
            <person name="LaButti K."/>
            <person name="Viragh M."/>
            <person name="Koriabine M."/>
            <person name="Yan M."/>
            <person name="Riley R."/>
            <person name="Champramary S."/>
            <person name="Plett K.L."/>
            <person name="Tsai I.J."/>
            <person name="Slot J."/>
            <person name="Sipos G."/>
            <person name="Plett J."/>
            <person name="Nagy L.G."/>
            <person name="Grigoriev I.V."/>
        </authorList>
    </citation>
    <scope>NUCLEOTIDE SEQUENCE</scope>
    <source>
        <strain evidence="5">CCBAS 213</strain>
    </source>
</reference>
<keyword evidence="2" id="KW-0521">NADP</keyword>
<feature type="transmembrane region" description="Helical" evidence="4">
    <location>
        <begin position="139"/>
        <end position="158"/>
    </location>
</feature>
<keyword evidence="4" id="KW-0472">Membrane</keyword>
<keyword evidence="3" id="KW-0560">Oxidoreductase</keyword>
<dbReference type="PROSITE" id="PS00061">
    <property type="entry name" value="ADH_SHORT"/>
    <property type="match status" value="1"/>
</dbReference>
<dbReference type="PANTHER" id="PTHR43618">
    <property type="entry name" value="7-ALPHA-HYDROXYSTEROID DEHYDROGENASE"/>
    <property type="match status" value="1"/>
</dbReference>
<dbReference type="InterPro" id="IPR036291">
    <property type="entry name" value="NAD(P)-bd_dom_sf"/>
</dbReference>
<dbReference type="RefSeq" id="XP_060335332.1">
    <property type="nucleotide sequence ID" value="XM_060471886.1"/>
</dbReference>
<accession>A0AA39NEM3</accession>
<keyword evidence="6" id="KW-1185">Reference proteome</keyword>
<evidence type="ECO:0000313" key="5">
    <source>
        <dbReference type="EMBL" id="KAK0464211.1"/>
    </source>
</evidence>
<organism evidence="5 6">
    <name type="scientific">Armillaria tabescens</name>
    <name type="common">Ringless honey mushroom</name>
    <name type="synonym">Agaricus tabescens</name>
    <dbReference type="NCBI Taxonomy" id="1929756"/>
    <lineage>
        <taxon>Eukaryota</taxon>
        <taxon>Fungi</taxon>
        <taxon>Dikarya</taxon>
        <taxon>Basidiomycota</taxon>
        <taxon>Agaricomycotina</taxon>
        <taxon>Agaricomycetes</taxon>
        <taxon>Agaricomycetidae</taxon>
        <taxon>Agaricales</taxon>
        <taxon>Marasmiineae</taxon>
        <taxon>Physalacriaceae</taxon>
        <taxon>Desarmillaria</taxon>
    </lineage>
</organism>
<comment type="similarity">
    <text evidence="1">Belongs to the short-chain dehydrogenases/reductases (SDR) family.</text>
</comment>
<dbReference type="GO" id="GO:0016491">
    <property type="term" value="F:oxidoreductase activity"/>
    <property type="evidence" value="ECO:0007669"/>
    <property type="project" value="UniProtKB-KW"/>
</dbReference>
<dbReference type="EMBL" id="JAUEPS010000006">
    <property type="protein sequence ID" value="KAK0464211.1"/>
    <property type="molecule type" value="Genomic_DNA"/>
</dbReference>
<proteinExistence type="inferred from homology"/>
<keyword evidence="4" id="KW-1133">Transmembrane helix</keyword>
<dbReference type="InterPro" id="IPR020904">
    <property type="entry name" value="Sc_DH/Rdtase_CS"/>
</dbReference>
<dbReference type="Proteomes" id="UP001175211">
    <property type="component" value="Unassembled WGS sequence"/>
</dbReference>
<dbReference type="PRINTS" id="PR00081">
    <property type="entry name" value="GDHRDH"/>
</dbReference>
<feature type="transmembrane region" description="Helical" evidence="4">
    <location>
        <begin position="12"/>
        <end position="33"/>
    </location>
</feature>
<dbReference type="PANTHER" id="PTHR43618:SF4">
    <property type="entry name" value="SHORT CHAIN DEHYDROGENASE_REDUCTASE FAMILY (AFU_ORTHOLOGUE AFUA_7G04540)"/>
    <property type="match status" value="1"/>
</dbReference>
<dbReference type="Pfam" id="PF13561">
    <property type="entry name" value="adh_short_C2"/>
    <property type="match status" value="1"/>
</dbReference>
<dbReference type="PRINTS" id="PR00080">
    <property type="entry name" value="SDRFAMILY"/>
</dbReference>
<dbReference type="GeneID" id="85355434"/>
<evidence type="ECO:0000256" key="4">
    <source>
        <dbReference type="SAM" id="Phobius"/>
    </source>
</evidence>
<evidence type="ECO:0000256" key="3">
    <source>
        <dbReference type="ARBA" id="ARBA00023002"/>
    </source>
</evidence>
<dbReference type="InterPro" id="IPR002347">
    <property type="entry name" value="SDR_fam"/>
</dbReference>